<dbReference type="InParanoid" id="A0A0C3P0L3"/>
<dbReference type="Proteomes" id="UP000054217">
    <property type="component" value="Unassembled WGS sequence"/>
</dbReference>
<reference evidence="1 2" key="1">
    <citation type="submission" date="2014-04" db="EMBL/GenBank/DDBJ databases">
        <authorList>
            <consortium name="DOE Joint Genome Institute"/>
            <person name="Kuo A."/>
            <person name="Kohler A."/>
            <person name="Costa M.D."/>
            <person name="Nagy L.G."/>
            <person name="Floudas D."/>
            <person name="Copeland A."/>
            <person name="Barry K.W."/>
            <person name="Cichocki N."/>
            <person name="Veneault-Fourrey C."/>
            <person name="LaButti K."/>
            <person name="Lindquist E.A."/>
            <person name="Lipzen A."/>
            <person name="Lundell T."/>
            <person name="Morin E."/>
            <person name="Murat C."/>
            <person name="Sun H."/>
            <person name="Tunlid A."/>
            <person name="Henrissat B."/>
            <person name="Grigoriev I.V."/>
            <person name="Hibbett D.S."/>
            <person name="Martin F."/>
            <person name="Nordberg H.P."/>
            <person name="Cantor M.N."/>
            <person name="Hua S.X."/>
        </authorList>
    </citation>
    <scope>NUCLEOTIDE SEQUENCE [LARGE SCALE GENOMIC DNA]</scope>
    <source>
        <strain evidence="1 2">Marx 270</strain>
    </source>
</reference>
<name>A0A0C3P0L3_PISTI</name>
<protein>
    <submittedName>
        <fullName evidence="1">Uncharacterized protein</fullName>
    </submittedName>
</protein>
<dbReference type="AlphaFoldDB" id="A0A0C3P0L3"/>
<dbReference type="HOGENOM" id="CLU_206751_0_0_1"/>
<evidence type="ECO:0000313" key="1">
    <source>
        <dbReference type="EMBL" id="KIO01056.1"/>
    </source>
</evidence>
<reference evidence="2" key="2">
    <citation type="submission" date="2015-01" db="EMBL/GenBank/DDBJ databases">
        <title>Evolutionary Origins and Diversification of the Mycorrhizal Mutualists.</title>
        <authorList>
            <consortium name="DOE Joint Genome Institute"/>
            <consortium name="Mycorrhizal Genomics Consortium"/>
            <person name="Kohler A."/>
            <person name="Kuo A."/>
            <person name="Nagy L.G."/>
            <person name="Floudas D."/>
            <person name="Copeland A."/>
            <person name="Barry K.W."/>
            <person name="Cichocki N."/>
            <person name="Veneault-Fourrey C."/>
            <person name="LaButti K."/>
            <person name="Lindquist E.A."/>
            <person name="Lipzen A."/>
            <person name="Lundell T."/>
            <person name="Morin E."/>
            <person name="Murat C."/>
            <person name="Riley R."/>
            <person name="Ohm R."/>
            <person name="Sun H."/>
            <person name="Tunlid A."/>
            <person name="Henrissat B."/>
            <person name="Grigoriev I.V."/>
            <person name="Hibbett D.S."/>
            <person name="Martin F."/>
        </authorList>
    </citation>
    <scope>NUCLEOTIDE SEQUENCE [LARGE SCALE GENOMIC DNA]</scope>
    <source>
        <strain evidence="2">Marx 270</strain>
    </source>
</reference>
<gene>
    <name evidence="1" type="ORF">M404DRAFT_1003343</name>
</gene>
<keyword evidence="2" id="KW-1185">Reference proteome</keyword>
<accession>A0A0C3P0L3</accession>
<evidence type="ECO:0000313" key="2">
    <source>
        <dbReference type="Proteomes" id="UP000054217"/>
    </source>
</evidence>
<organism evidence="1 2">
    <name type="scientific">Pisolithus tinctorius Marx 270</name>
    <dbReference type="NCBI Taxonomy" id="870435"/>
    <lineage>
        <taxon>Eukaryota</taxon>
        <taxon>Fungi</taxon>
        <taxon>Dikarya</taxon>
        <taxon>Basidiomycota</taxon>
        <taxon>Agaricomycotina</taxon>
        <taxon>Agaricomycetes</taxon>
        <taxon>Agaricomycetidae</taxon>
        <taxon>Boletales</taxon>
        <taxon>Sclerodermatineae</taxon>
        <taxon>Pisolithaceae</taxon>
        <taxon>Pisolithus</taxon>
    </lineage>
</organism>
<dbReference type="EMBL" id="KN831991">
    <property type="protein sequence ID" value="KIO01056.1"/>
    <property type="molecule type" value="Genomic_DNA"/>
</dbReference>
<sequence>MDGQLAKYHKHNLGIRKPSHPPYLDISDSLQYILDHVALTFILAENMSRSYTLDWVLIIICCVAN</sequence>
<proteinExistence type="predicted"/>